<dbReference type="NCBIfam" id="TIGR02532">
    <property type="entry name" value="IV_pilin_GFxxxE"/>
    <property type="match status" value="1"/>
</dbReference>
<evidence type="ECO:0000259" key="11">
    <source>
        <dbReference type="Pfam" id="PF12019"/>
    </source>
</evidence>
<protein>
    <recommendedName>
        <fullName evidence="2">Type II secretion system protein H</fullName>
    </recommendedName>
    <alternativeName>
        <fullName evidence="10">General secretion pathway protein H</fullName>
    </alternativeName>
</protein>
<evidence type="ECO:0000256" key="8">
    <source>
        <dbReference type="ARBA" id="ARBA00023136"/>
    </source>
</evidence>
<dbReference type="InterPro" id="IPR045584">
    <property type="entry name" value="Pilin-like"/>
</dbReference>
<comment type="similarity">
    <text evidence="9">Belongs to the GSP H family.</text>
</comment>
<evidence type="ECO:0000256" key="3">
    <source>
        <dbReference type="ARBA" id="ARBA00022475"/>
    </source>
</evidence>
<feature type="domain" description="General secretion pathway GspH" evidence="11">
    <location>
        <begin position="43"/>
        <end position="156"/>
    </location>
</feature>
<keyword evidence="4" id="KW-0488">Methylation</keyword>
<evidence type="ECO:0000256" key="10">
    <source>
        <dbReference type="ARBA" id="ARBA00030775"/>
    </source>
</evidence>
<evidence type="ECO:0000256" key="7">
    <source>
        <dbReference type="ARBA" id="ARBA00022989"/>
    </source>
</evidence>
<evidence type="ECO:0000256" key="6">
    <source>
        <dbReference type="ARBA" id="ARBA00022692"/>
    </source>
</evidence>
<evidence type="ECO:0000256" key="4">
    <source>
        <dbReference type="ARBA" id="ARBA00022481"/>
    </source>
</evidence>
<dbReference type="OrthoDB" id="6120962at2"/>
<dbReference type="PROSITE" id="PS00409">
    <property type="entry name" value="PROKAR_NTER_METHYL"/>
    <property type="match status" value="1"/>
</dbReference>
<dbReference type="STRING" id="1799789.AX660_01995"/>
<proteinExistence type="inferred from homology"/>
<dbReference type="GO" id="GO:0005886">
    <property type="term" value="C:plasma membrane"/>
    <property type="evidence" value="ECO:0007669"/>
    <property type="project" value="UniProtKB-SubCell"/>
</dbReference>
<evidence type="ECO:0000256" key="9">
    <source>
        <dbReference type="ARBA" id="ARBA00025772"/>
    </source>
</evidence>
<evidence type="ECO:0000256" key="5">
    <source>
        <dbReference type="ARBA" id="ARBA00022519"/>
    </source>
</evidence>
<dbReference type="GO" id="GO:0015628">
    <property type="term" value="P:protein secretion by the type II secretion system"/>
    <property type="evidence" value="ECO:0007669"/>
    <property type="project" value="InterPro"/>
</dbReference>
<reference evidence="13" key="1">
    <citation type="submission" date="2016-02" db="EMBL/GenBank/DDBJ databases">
        <authorList>
            <person name="Schultz-Johansen M."/>
            <person name="Glaring M.A."/>
            <person name="Bech P.K."/>
            <person name="Stougaard P."/>
        </authorList>
    </citation>
    <scope>NUCLEOTIDE SEQUENCE [LARGE SCALE GENOMIC DNA]</scope>
    <source>
        <strain evidence="13">S66</strain>
    </source>
</reference>
<dbReference type="EMBL" id="LSNE01000015">
    <property type="protein sequence ID" value="KXI27203.1"/>
    <property type="molecule type" value="Genomic_DNA"/>
</dbReference>
<keyword evidence="7" id="KW-1133">Transmembrane helix</keyword>
<dbReference type="Proteomes" id="UP000070299">
    <property type="component" value="Unassembled WGS sequence"/>
</dbReference>
<accession>A0A148KLK6</accession>
<gene>
    <name evidence="12" type="ORF">AX660_01995</name>
</gene>
<dbReference type="SUPFAM" id="SSF54523">
    <property type="entry name" value="Pili subunits"/>
    <property type="match status" value="1"/>
</dbReference>
<dbReference type="InterPro" id="IPR012902">
    <property type="entry name" value="N_methyl_site"/>
</dbReference>
<name>A0A148KLK6_9ALTE</name>
<dbReference type="Gene3D" id="3.55.40.10">
    <property type="entry name" value="minor pseudopilin epsh domain"/>
    <property type="match status" value="1"/>
</dbReference>
<keyword evidence="13" id="KW-1185">Reference proteome</keyword>
<sequence length="181" mass="19380">MRMQKGLSLIEMLVSLAIVSIIAMAVSPSIQSILIKNRIVSEINELSAVIQFARNNAIDEQITTVVCPSADYLACNTNWNDPKIVFVDSDNDGDRGAAEELLATTSAISDNNILSGPNLPLFFTPSGEALANTILLFCHKSKKADYARSLTIALQGRVKVSSDSDRNGIHEDATGAALSCP</sequence>
<keyword evidence="8" id="KW-0472">Membrane</keyword>
<evidence type="ECO:0000313" key="13">
    <source>
        <dbReference type="Proteomes" id="UP000070299"/>
    </source>
</evidence>
<dbReference type="Pfam" id="PF07963">
    <property type="entry name" value="N_methyl"/>
    <property type="match status" value="1"/>
</dbReference>
<evidence type="ECO:0000256" key="1">
    <source>
        <dbReference type="ARBA" id="ARBA00004377"/>
    </source>
</evidence>
<keyword evidence="3" id="KW-1003">Cell membrane</keyword>
<keyword evidence="6" id="KW-0812">Transmembrane</keyword>
<keyword evidence="5" id="KW-0997">Cell inner membrane</keyword>
<dbReference type="AlphaFoldDB" id="A0A148KLK6"/>
<comment type="caution">
    <text evidence="12">The sequence shown here is derived from an EMBL/GenBank/DDBJ whole genome shotgun (WGS) entry which is preliminary data.</text>
</comment>
<comment type="subcellular location">
    <subcellularLocation>
        <location evidence="1">Cell inner membrane</location>
        <topology evidence="1">Single-pass membrane protein</topology>
    </subcellularLocation>
</comment>
<dbReference type="GO" id="GO:0015627">
    <property type="term" value="C:type II protein secretion system complex"/>
    <property type="evidence" value="ECO:0007669"/>
    <property type="project" value="InterPro"/>
</dbReference>
<organism evidence="12 13">
    <name type="scientific">Paraglaciecola hydrolytica</name>
    <dbReference type="NCBI Taxonomy" id="1799789"/>
    <lineage>
        <taxon>Bacteria</taxon>
        <taxon>Pseudomonadati</taxon>
        <taxon>Pseudomonadota</taxon>
        <taxon>Gammaproteobacteria</taxon>
        <taxon>Alteromonadales</taxon>
        <taxon>Alteromonadaceae</taxon>
        <taxon>Paraglaciecola</taxon>
    </lineage>
</organism>
<dbReference type="Pfam" id="PF12019">
    <property type="entry name" value="GspH"/>
    <property type="match status" value="1"/>
</dbReference>
<evidence type="ECO:0000313" key="12">
    <source>
        <dbReference type="EMBL" id="KXI27203.1"/>
    </source>
</evidence>
<evidence type="ECO:0000256" key="2">
    <source>
        <dbReference type="ARBA" id="ARBA00021549"/>
    </source>
</evidence>
<dbReference type="InterPro" id="IPR022346">
    <property type="entry name" value="T2SS_GspH"/>
</dbReference>